<dbReference type="PROSITE" id="PS51257">
    <property type="entry name" value="PROKAR_LIPOPROTEIN"/>
    <property type="match status" value="1"/>
</dbReference>
<reference evidence="9" key="1">
    <citation type="journal article" date="2019" name="Int. J. Syst. Evol. Microbiol.">
        <title>The Global Catalogue of Microorganisms (GCM) 10K type strain sequencing project: providing services to taxonomists for standard genome sequencing and annotation.</title>
        <authorList>
            <consortium name="The Broad Institute Genomics Platform"/>
            <consortium name="The Broad Institute Genome Sequencing Center for Infectious Disease"/>
            <person name="Wu L."/>
            <person name="Ma J."/>
        </authorList>
    </citation>
    <scope>NUCLEOTIDE SEQUENCE [LARGE SCALE GENOMIC DNA]</scope>
    <source>
        <strain evidence="9">JCM 17630</strain>
    </source>
</reference>
<feature type="domain" description="RagB/SusD" evidence="6">
    <location>
        <begin position="370"/>
        <end position="462"/>
    </location>
</feature>
<keyword evidence="5" id="KW-0998">Cell outer membrane</keyword>
<sequence length="499" mass="55959">MKNRLIYILSVIAVVFSSCDISEEPYGFYSDENFYKTVEDADAALLYAYRAFNYQGYNRGIIDIGDLTTETVSVKPGEGNGVQELDNWKATNSNGALSDFFQYCYIAINRANGVIENVVDEDFNQDDKDRILGEAYTIRAWSYFSLVRVFGRVPMQKQLVSTEAQTTPALAENIEEVYNFILEDLKTAEPLLAMGRKVGRFDKVACWAILSKVYLNMASGKDNNAVGYRDMSIDANAMYTEAANWSAKVLNEQSEFAFDDSLSNIYDVEYPDGPEHIWLISMDRTGDNTEEFGSTQLMWLPWGPGASYYVKNPEGVMEPAQNGWEVYQIEDNFITTFDIADKRRTDLMDDKIYDADGNVIGSVADGNVPASFSKKYLDPNFNGNRGSTRPLMIRFTDIALTYAEAVGPTAEGEAWLNKIRNRAGIDPVATGLSVSDFREAVLQERTWELAYEGHHLFDLRRTASVISTIPEAQTSGLSEDEAAFYAIPLRETDLNPNAN</sequence>
<dbReference type="InterPro" id="IPR012944">
    <property type="entry name" value="SusD_RagB_dom"/>
</dbReference>
<keyword evidence="3" id="KW-0732">Signal</keyword>
<evidence type="ECO:0000256" key="1">
    <source>
        <dbReference type="ARBA" id="ARBA00004442"/>
    </source>
</evidence>
<dbReference type="SUPFAM" id="SSF48452">
    <property type="entry name" value="TPR-like"/>
    <property type="match status" value="1"/>
</dbReference>
<evidence type="ECO:0000259" key="7">
    <source>
        <dbReference type="Pfam" id="PF14322"/>
    </source>
</evidence>
<dbReference type="RefSeq" id="WP_344788313.1">
    <property type="nucleotide sequence ID" value="NZ_BAABCA010000004.1"/>
</dbReference>
<evidence type="ECO:0000256" key="4">
    <source>
        <dbReference type="ARBA" id="ARBA00023136"/>
    </source>
</evidence>
<comment type="similarity">
    <text evidence="2">Belongs to the SusD family.</text>
</comment>
<name>A0ABP8CBF1_9FLAO</name>
<dbReference type="Pfam" id="PF14322">
    <property type="entry name" value="SusD-like_3"/>
    <property type="match status" value="1"/>
</dbReference>
<dbReference type="EMBL" id="BAABCA010000004">
    <property type="protein sequence ID" value="GAA4236861.1"/>
    <property type="molecule type" value="Genomic_DNA"/>
</dbReference>
<dbReference type="Gene3D" id="1.25.40.390">
    <property type="match status" value="1"/>
</dbReference>
<evidence type="ECO:0000313" key="9">
    <source>
        <dbReference type="Proteomes" id="UP001501496"/>
    </source>
</evidence>
<dbReference type="InterPro" id="IPR033985">
    <property type="entry name" value="SusD-like_N"/>
</dbReference>
<organism evidence="8 9">
    <name type="scientific">Postechiella marina</name>
    <dbReference type="NCBI Taxonomy" id="943941"/>
    <lineage>
        <taxon>Bacteria</taxon>
        <taxon>Pseudomonadati</taxon>
        <taxon>Bacteroidota</taxon>
        <taxon>Flavobacteriia</taxon>
        <taxon>Flavobacteriales</taxon>
        <taxon>Flavobacteriaceae</taxon>
        <taxon>Postechiella</taxon>
    </lineage>
</organism>
<gene>
    <name evidence="8" type="ORF">GCM10022291_22270</name>
</gene>
<evidence type="ECO:0000256" key="3">
    <source>
        <dbReference type="ARBA" id="ARBA00022729"/>
    </source>
</evidence>
<comment type="caution">
    <text evidence="8">The sequence shown here is derived from an EMBL/GenBank/DDBJ whole genome shotgun (WGS) entry which is preliminary data.</text>
</comment>
<dbReference type="Pfam" id="PF07980">
    <property type="entry name" value="SusD_RagB"/>
    <property type="match status" value="1"/>
</dbReference>
<evidence type="ECO:0000313" key="8">
    <source>
        <dbReference type="EMBL" id="GAA4236861.1"/>
    </source>
</evidence>
<feature type="domain" description="SusD-like N-terminal" evidence="7">
    <location>
        <begin position="90"/>
        <end position="215"/>
    </location>
</feature>
<dbReference type="InterPro" id="IPR011990">
    <property type="entry name" value="TPR-like_helical_dom_sf"/>
</dbReference>
<keyword evidence="4" id="KW-0472">Membrane</keyword>
<proteinExistence type="inferred from homology"/>
<evidence type="ECO:0000256" key="2">
    <source>
        <dbReference type="ARBA" id="ARBA00006275"/>
    </source>
</evidence>
<accession>A0ABP8CBF1</accession>
<comment type="subcellular location">
    <subcellularLocation>
        <location evidence="1">Cell outer membrane</location>
    </subcellularLocation>
</comment>
<keyword evidence="9" id="KW-1185">Reference proteome</keyword>
<protein>
    <submittedName>
        <fullName evidence="8">RagB/SusD family nutrient uptake outer membrane protein</fullName>
    </submittedName>
</protein>
<dbReference type="Proteomes" id="UP001501496">
    <property type="component" value="Unassembled WGS sequence"/>
</dbReference>
<evidence type="ECO:0000256" key="5">
    <source>
        <dbReference type="ARBA" id="ARBA00023237"/>
    </source>
</evidence>
<evidence type="ECO:0000259" key="6">
    <source>
        <dbReference type="Pfam" id="PF07980"/>
    </source>
</evidence>